<evidence type="ECO:0000256" key="5">
    <source>
        <dbReference type="ARBA" id="ARBA00022989"/>
    </source>
</evidence>
<sequence>MKIFQKRSPKLLYLSTINVGAFLESLVPEEEDATGQSLDETDRLPFTLRVTWFDLFCFAFSMTTYICDIVTDLIVAYIHYSFNRYLAFVLILVLAVVPAMLLNVVSLLWWIDDFILARRNKTSSDFSKVSLVASAFMHVFQLGPLIWYSRALYAGLCFRKCTEDNEKRKFYCKMVVADRDASLLRFFEAFIESMPQVLVQGYVFVGIYCSLTENQKLPVMAYFQILSIFCSLVSSCWSLIIQHRNLRVARQDKANMTFYETCLQSFLLQFSWRILTIASRYTCLVMFAVAFNYWIFVVLGIHYCVSILHITGLQLMSVDTNGKIKVIRLGLVLVCAAIHLFTPFNMAEGRTRWRYLCAYALEAVEFTVFNLSYLLQLYMWKFKKVFLCFVLRPFIL</sequence>
<reference evidence="10" key="1">
    <citation type="submission" date="2017-02" db="UniProtKB">
        <authorList>
            <consortium name="WormBaseParasite"/>
        </authorList>
    </citation>
    <scope>IDENTIFICATION</scope>
</reference>
<dbReference type="InterPro" id="IPR050895">
    <property type="entry name" value="XK-related_scramblase"/>
</dbReference>
<dbReference type="GO" id="GO:0070782">
    <property type="term" value="P:phosphatidylserine exposure on apoptotic cell surface"/>
    <property type="evidence" value="ECO:0007669"/>
    <property type="project" value="TreeGrafter"/>
</dbReference>
<name>A0A0N4V3I7_ENTVE</name>
<accession>A0A0N4V3I7</accession>
<keyword evidence="4 7" id="KW-0812">Transmembrane</keyword>
<protein>
    <recommendedName>
        <fullName evidence="7">XK-related protein</fullName>
    </recommendedName>
</protein>
<dbReference type="WBParaSite" id="EVEC_0000461901-mRNA-1">
    <property type="protein sequence ID" value="EVEC_0000461901-mRNA-1"/>
    <property type="gene ID" value="EVEC_0000461901"/>
</dbReference>
<feature type="transmembrane region" description="Helical" evidence="7">
    <location>
        <begin position="221"/>
        <end position="240"/>
    </location>
</feature>
<evidence type="ECO:0000313" key="9">
    <source>
        <dbReference type="Proteomes" id="UP000274131"/>
    </source>
</evidence>
<feature type="transmembrane region" description="Helical" evidence="7">
    <location>
        <begin position="284"/>
        <end position="305"/>
    </location>
</feature>
<keyword evidence="9" id="KW-1185">Reference proteome</keyword>
<dbReference type="EMBL" id="UXUI01007825">
    <property type="protein sequence ID" value="VDD89576.1"/>
    <property type="molecule type" value="Genomic_DNA"/>
</dbReference>
<feature type="transmembrane region" description="Helical" evidence="7">
    <location>
        <begin position="326"/>
        <end position="347"/>
    </location>
</feature>
<evidence type="ECO:0000256" key="2">
    <source>
        <dbReference type="ARBA" id="ARBA00008789"/>
    </source>
</evidence>
<keyword evidence="3" id="KW-1003">Cell membrane</keyword>
<dbReference type="Proteomes" id="UP000274131">
    <property type="component" value="Unassembled WGS sequence"/>
</dbReference>
<gene>
    <name evidence="8" type="ORF">EVEC_LOCUS4327</name>
</gene>
<feature type="transmembrane region" description="Helical" evidence="7">
    <location>
        <begin position="131"/>
        <end position="149"/>
    </location>
</feature>
<dbReference type="OrthoDB" id="6136301at2759"/>
<comment type="similarity">
    <text evidence="2 7">Belongs to the XK family.</text>
</comment>
<evidence type="ECO:0000256" key="1">
    <source>
        <dbReference type="ARBA" id="ARBA00004651"/>
    </source>
</evidence>
<feature type="transmembrane region" description="Helical" evidence="7">
    <location>
        <begin position="85"/>
        <end position="110"/>
    </location>
</feature>
<dbReference type="PANTHER" id="PTHR16024">
    <property type="entry name" value="XK-RELATED PROTEIN"/>
    <property type="match status" value="1"/>
</dbReference>
<dbReference type="InterPro" id="IPR018629">
    <property type="entry name" value="XK-rel"/>
</dbReference>
<feature type="transmembrane region" description="Helical" evidence="7">
    <location>
        <begin position="52"/>
        <end position="79"/>
    </location>
</feature>
<keyword evidence="5 7" id="KW-1133">Transmembrane helix</keyword>
<evidence type="ECO:0000256" key="7">
    <source>
        <dbReference type="RuleBase" id="RU910716"/>
    </source>
</evidence>
<dbReference type="GO" id="GO:1902742">
    <property type="term" value="P:apoptotic process involved in development"/>
    <property type="evidence" value="ECO:0007669"/>
    <property type="project" value="TreeGrafter"/>
</dbReference>
<dbReference type="PANTHER" id="PTHR16024:SF6">
    <property type="entry name" value="XK-RELATED PROTEIN"/>
    <property type="match status" value="1"/>
</dbReference>
<dbReference type="GO" id="GO:0043652">
    <property type="term" value="P:engulfment of apoptotic cell"/>
    <property type="evidence" value="ECO:0007669"/>
    <property type="project" value="TreeGrafter"/>
</dbReference>
<proteinExistence type="inferred from homology"/>
<evidence type="ECO:0000256" key="6">
    <source>
        <dbReference type="ARBA" id="ARBA00023136"/>
    </source>
</evidence>
<feature type="transmembrane region" description="Helical" evidence="7">
    <location>
        <begin position="353"/>
        <end position="375"/>
    </location>
</feature>
<evidence type="ECO:0000256" key="4">
    <source>
        <dbReference type="ARBA" id="ARBA00022692"/>
    </source>
</evidence>
<organism evidence="10">
    <name type="scientific">Enterobius vermicularis</name>
    <name type="common">Human pinworm</name>
    <dbReference type="NCBI Taxonomy" id="51028"/>
    <lineage>
        <taxon>Eukaryota</taxon>
        <taxon>Metazoa</taxon>
        <taxon>Ecdysozoa</taxon>
        <taxon>Nematoda</taxon>
        <taxon>Chromadorea</taxon>
        <taxon>Rhabditida</taxon>
        <taxon>Spirurina</taxon>
        <taxon>Oxyuridomorpha</taxon>
        <taxon>Oxyuroidea</taxon>
        <taxon>Oxyuridae</taxon>
        <taxon>Enterobius</taxon>
    </lineage>
</organism>
<keyword evidence="6 7" id="KW-0472">Membrane</keyword>
<evidence type="ECO:0000313" key="10">
    <source>
        <dbReference type="WBParaSite" id="EVEC_0000461901-mRNA-1"/>
    </source>
</evidence>
<dbReference type="Pfam" id="PF09815">
    <property type="entry name" value="XK-related"/>
    <property type="match status" value="1"/>
</dbReference>
<evidence type="ECO:0000256" key="3">
    <source>
        <dbReference type="ARBA" id="ARBA00022475"/>
    </source>
</evidence>
<reference evidence="8 9" key="2">
    <citation type="submission" date="2018-10" db="EMBL/GenBank/DDBJ databases">
        <authorList>
            <consortium name="Pathogen Informatics"/>
        </authorList>
    </citation>
    <scope>NUCLEOTIDE SEQUENCE [LARGE SCALE GENOMIC DNA]</scope>
</reference>
<dbReference type="STRING" id="51028.A0A0N4V3I7"/>
<dbReference type="AlphaFoldDB" id="A0A0N4V3I7"/>
<evidence type="ECO:0000313" key="8">
    <source>
        <dbReference type="EMBL" id="VDD89576.1"/>
    </source>
</evidence>
<dbReference type="GO" id="GO:0005886">
    <property type="term" value="C:plasma membrane"/>
    <property type="evidence" value="ECO:0007669"/>
    <property type="project" value="UniProtKB-SubCell"/>
</dbReference>
<comment type="subcellular location">
    <subcellularLocation>
        <location evidence="1">Cell membrane</location>
        <topology evidence="1">Multi-pass membrane protein</topology>
    </subcellularLocation>
    <subcellularLocation>
        <location evidence="7">Membrane</location>
        <topology evidence="7">Multi-pass membrane protein</topology>
    </subcellularLocation>
</comment>